<dbReference type="EMBL" id="WTYY01000002">
    <property type="protein sequence ID" value="MXO88084.1"/>
    <property type="molecule type" value="Genomic_DNA"/>
</dbReference>
<accession>A0A844ZKJ8</accession>
<sequence>MMRSRVQGFLAGVVLGTSAIAVISLGSVPARAETLEELDALSDLTADEATGIAAARDQATRGQLLDALATLERVLAVFPTSQNALLMHALYLCQIDDRQGGLVEIGKLKEKKFGAQVLSDARAQCQRGGGA</sequence>
<protein>
    <recommendedName>
        <fullName evidence="3">Tetratricopeptide repeat protein</fullName>
    </recommendedName>
</protein>
<evidence type="ECO:0008006" key="3">
    <source>
        <dbReference type="Google" id="ProtNLM"/>
    </source>
</evidence>
<dbReference type="OrthoDB" id="7410925at2"/>
<keyword evidence="2" id="KW-1185">Reference proteome</keyword>
<evidence type="ECO:0000313" key="2">
    <source>
        <dbReference type="Proteomes" id="UP000435243"/>
    </source>
</evidence>
<name>A0A844ZKJ8_9SPHN</name>
<dbReference type="RefSeq" id="WP_160590038.1">
    <property type="nucleotide sequence ID" value="NZ_BAAAFP010000002.1"/>
</dbReference>
<proteinExistence type="predicted"/>
<evidence type="ECO:0000313" key="1">
    <source>
        <dbReference type="EMBL" id="MXO88084.1"/>
    </source>
</evidence>
<reference evidence="1 2" key="1">
    <citation type="submission" date="2019-12" db="EMBL/GenBank/DDBJ databases">
        <title>Genomic-based taxomic classification of the family Erythrobacteraceae.</title>
        <authorList>
            <person name="Xu L."/>
        </authorList>
    </citation>
    <scope>NUCLEOTIDE SEQUENCE [LARGE SCALE GENOMIC DNA]</scope>
    <source>
        <strain evidence="1 2">JCM 16339</strain>
    </source>
</reference>
<organism evidence="1 2">
    <name type="scientific">Alteraurantiacibacter aestuarii</name>
    <dbReference type="NCBI Taxonomy" id="650004"/>
    <lineage>
        <taxon>Bacteria</taxon>
        <taxon>Pseudomonadati</taxon>
        <taxon>Pseudomonadota</taxon>
        <taxon>Alphaproteobacteria</taxon>
        <taxon>Sphingomonadales</taxon>
        <taxon>Erythrobacteraceae</taxon>
        <taxon>Alteraurantiacibacter</taxon>
    </lineage>
</organism>
<dbReference type="AlphaFoldDB" id="A0A844ZKJ8"/>
<dbReference type="Proteomes" id="UP000435243">
    <property type="component" value="Unassembled WGS sequence"/>
</dbReference>
<gene>
    <name evidence="1" type="ORF">GRI32_04955</name>
</gene>
<comment type="caution">
    <text evidence="1">The sequence shown here is derived from an EMBL/GenBank/DDBJ whole genome shotgun (WGS) entry which is preliminary data.</text>
</comment>